<dbReference type="PANTHER" id="PTHR36761">
    <property type="entry name" value="ORF03 PROTEIN"/>
    <property type="match status" value="1"/>
</dbReference>
<dbReference type="Gene3D" id="1.25.40.10">
    <property type="entry name" value="Tetratricopeptide repeat domain"/>
    <property type="match status" value="1"/>
</dbReference>
<dbReference type="InterPro" id="IPR011990">
    <property type="entry name" value="TPR-like_helical_dom_sf"/>
</dbReference>
<feature type="region of interest" description="Disordered" evidence="2">
    <location>
        <begin position="121"/>
        <end position="145"/>
    </location>
</feature>
<reference evidence="4 5" key="2">
    <citation type="submission" date="2018-03" db="EMBL/GenBank/DDBJ databases">
        <title>The ancient ancestry and fast evolution of plastids.</title>
        <authorList>
            <person name="Moore K.R."/>
            <person name="Magnabosco C."/>
            <person name="Momper L."/>
            <person name="Gold D.A."/>
            <person name="Bosak T."/>
            <person name="Fournier G.P."/>
        </authorList>
    </citation>
    <scope>NUCLEOTIDE SEQUENCE [LARGE SCALE GENOMIC DNA]</scope>
    <source>
        <strain evidence="4 5">CCAP 1448/3</strain>
    </source>
</reference>
<keyword evidence="3" id="KW-1133">Transmembrane helix</keyword>
<feature type="repeat" description="TPR" evidence="1">
    <location>
        <begin position="9"/>
        <end position="42"/>
    </location>
</feature>
<accession>A0A2T1C0V2</accession>
<protein>
    <submittedName>
        <fullName evidence="4">Uncharacterized protein</fullName>
    </submittedName>
</protein>
<feature type="transmembrane region" description="Helical" evidence="3">
    <location>
        <begin position="155"/>
        <end position="174"/>
    </location>
</feature>
<dbReference type="RefSeq" id="WP_106289643.1">
    <property type="nucleotide sequence ID" value="NZ_CAWNTC010000110.1"/>
</dbReference>
<dbReference type="SUPFAM" id="SSF48452">
    <property type="entry name" value="TPR-like"/>
    <property type="match status" value="1"/>
</dbReference>
<evidence type="ECO:0000256" key="1">
    <source>
        <dbReference type="PROSITE-ProRule" id="PRU00339"/>
    </source>
</evidence>
<evidence type="ECO:0000313" key="4">
    <source>
        <dbReference type="EMBL" id="PSB01899.1"/>
    </source>
</evidence>
<dbReference type="EMBL" id="PVWJ01000082">
    <property type="protein sequence ID" value="PSB01899.1"/>
    <property type="molecule type" value="Genomic_DNA"/>
</dbReference>
<dbReference type="AlphaFoldDB" id="A0A2T1C0V2"/>
<dbReference type="Proteomes" id="UP000238762">
    <property type="component" value="Unassembled WGS sequence"/>
</dbReference>
<keyword evidence="3" id="KW-0472">Membrane</keyword>
<dbReference type="InterPro" id="IPR019734">
    <property type="entry name" value="TPR_rpt"/>
</dbReference>
<keyword evidence="5" id="KW-1185">Reference proteome</keyword>
<evidence type="ECO:0000256" key="3">
    <source>
        <dbReference type="SAM" id="Phobius"/>
    </source>
</evidence>
<sequence>MNSEQLEKLRTEYQAGKAAFERGNYRQAVDKLESAIALTNENSRLGGEIQMWLVTAYEAAGQRNEAIALCRQLNRHPDIETRKQSKRLLYILEAPQLNRRPEWLTQIPDLQAIEEADSKYRQAGGGGSVSKPIASKPKESEPIDWSQVETKDNSFLWLGLITSALILVGLAWLAS</sequence>
<name>A0A2T1C0V2_9CYAN</name>
<proteinExistence type="predicted"/>
<gene>
    <name evidence="4" type="ORF">C7B64_15905</name>
</gene>
<comment type="caution">
    <text evidence="4">The sequence shown here is derived from an EMBL/GenBank/DDBJ whole genome shotgun (WGS) entry which is preliminary data.</text>
</comment>
<keyword evidence="1" id="KW-0802">TPR repeat</keyword>
<reference evidence="4 5" key="1">
    <citation type="submission" date="2018-02" db="EMBL/GenBank/DDBJ databases">
        <authorList>
            <person name="Cohen D.B."/>
            <person name="Kent A.D."/>
        </authorList>
    </citation>
    <scope>NUCLEOTIDE SEQUENCE [LARGE SCALE GENOMIC DNA]</scope>
    <source>
        <strain evidence="4 5">CCAP 1448/3</strain>
    </source>
</reference>
<organism evidence="4 5">
    <name type="scientific">Merismopedia glauca CCAP 1448/3</name>
    <dbReference type="NCBI Taxonomy" id="1296344"/>
    <lineage>
        <taxon>Bacteria</taxon>
        <taxon>Bacillati</taxon>
        <taxon>Cyanobacteriota</taxon>
        <taxon>Cyanophyceae</taxon>
        <taxon>Synechococcales</taxon>
        <taxon>Merismopediaceae</taxon>
        <taxon>Merismopedia</taxon>
    </lineage>
</organism>
<evidence type="ECO:0000313" key="5">
    <source>
        <dbReference type="Proteomes" id="UP000238762"/>
    </source>
</evidence>
<dbReference type="PANTHER" id="PTHR36761:SF2">
    <property type="entry name" value="ORF03 PROTEIN"/>
    <property type="match status" value="1"/>
</dbReference>
<evidence type="ECO:0000256" key="2">
    <source>
        <dbReference type="SAM" id="MobiDB-lite"/>
    </source>
</evidence>
<dbReference type="OrthoDB" id="510804at2"/>
<keyword evidence="3" id="KW-0812">Transmembrane</keyword>
<dbReference type="PROSITE" id="PS50005">
    <property type="entry name" value="TPR"/>
    <property type="match status" value="1"/>
</dbReference>